<dbReference type="OrthoDB" id="5595949at2759"/>
<dbReference type="EMBL" id="JANBOI010001146">
    <property type="protein sequence ID" value="KAJ1727301.1"/>
    <property type="molecule type" value="Genomic_DNA"/>
</dbReference>
<keyword evidence="2" id="KW-1185">Reference proteome</keyword>
<protein>
    <submittedName>
        <fullName evidence="1">Uncharacterized protein</fullName>
    </submittedName>
</protein>
<evidence type="ECO:0000313" key="1">
    <source>
        <dbReference type="EMBL" id="KAJ1727301.1"/>
    </source>
</evidence>
<accession>A0A9W7Y4G2</accession>
<dbReference type="Proteomes" id="UP001143981">
    <property type="component" value="Unassembled WGS sequence"/>
</dbReference>
<name>A0A9W7Y4G2_9FUNG</name>
<organism evidence="1 2">
    <name type="scientific">Coemansia biformis</name>
    <dbReference type="NCBI Taxonomy" id="1286918"/>
    <lineage>
        <taxon>Eukaryota</taxon>
        <taxon>Fungi</taxon>
        <taxon>Fungi incertae sedis</taxon>
        <taxon>Zoopagomycota</taxon>
        <taxon>Kickxellomycotina</taxon>
        <taxon>Kickxellomycetes</taxon>
        <taxon>Kickxellales</taxon>
        <taxon>Kickxellaceae</taxon>
        <taxon>Coemansia</taxon>
    </lineage>
</organism>
<sequence>MVYHPSVNGTQAYWGPEGMYPYDTITMRFGDKNQFVSIGTMFINDTVVDGLHPYIFMGNGTLMDGWMVVGNDTAALGK</sequence>
<dbReference type="AlphaFoldDB" id="A0A9W7Y4G2"/>
<feature type="non-terminal residue" evidence="1">
    <location>
        <position position="78"/>
    </location>
</feature>
<evidence type="ECO:0000313" key="2">
    <source>
        <dbReference type="Proteomes" id="UP001143981"/>
    </source>
</evidence>
<proteinExistence type="predicted"/>
<gene>
    <name evidence="1" type="ORF">LPJ61_004643</name>
</gene>
<reference evidence="1" key="1">
    <citation type="submission" date="2022-07" db="EMBL/GenBank/DDBJ databases">
        <title>Phylogenomic reconstructions and comparative analyses of Kickxellomycotina fungi.</title>
        <authorList>
            <person name="Reynolds N.K."/>
            <person name="Stajich J.E."/>
            <person name="Barry K."/>
            <person name="Grigoriev I.V."/>
            <person name="Crous P."/>
            <person name="Smith M.E."/>
        </authorList>
    </citation>
    <scope>NUCLEOTIDE SEQUENCE</scope>
    <source>
        <strain evidence="1">BCRC 34381</strain>
    </source>
</reference>
<comment type="caution">
    <text evidence="1">The sequence shown here is derived from an EMBL/GenBank/DDBJ whole genome shotgun (WGS) entry which is preliminary data.</text>
</comment>